<comment type="caution">
    <text evidence="14">The sequence shown here is derived from an EMBL/GenBank/DDBJ whole genome shotgun (WGS) entry which is preliminary data.</text>
</comment>
<dbReference type="InterPro" id="IPR007110">
    <property type="entry name" value="Ig-like_dom"/>
</dbReference>
<dbReference type="Gene3D" id="2.60.40.10">
    <property type="entry name" value="Immunoglobulins"/>
    <property type="match status" value="1"/>
</dbReference>
<feature type="domain" description="Ig-like" evidence="13">
    <location>
        <begin position="2"/>
        <end position="118"/>
    </location>
</feature>
<evidence type="ECO:0000256" key="3">
    <source>
        <dbReference type="ARBA" id="ARBA00022729"/>
    </source>
</evidence>
<evidence type="ECO:0000313" key="14">
    <source>
        <dbReference type="EMBL" id="KAG7316462.1"/>
    </source>
</evidence>
<dbReference type="InterPro" id="IPR003599">
    <property type="entry name" value="Ig_sub"/>
</dbReference>
<dbReference type="FunFam" id="2.60.40.10:FF:000774">
    <property type="entry name" value="Hepatitis A virus cellular receptor 1"/>
    <property type="match status" value="1"/>
</dbReference>
<evidence type="ECO:0000256" key="8">
    <source>
        <dbReference type="ARBA" id="ARBA00023319"/>
    </source>
</evidence>
<dbReference type="EMBL" id="JAHKSW010000025">
    <property type="protein sequence ID" value="KAG7316462.1"/>
    <property type="molecule type" value="Genomic_DNA"/>
</dbReference>
<dbReference type="GO" id="GO:0043277">
    <property type="term" value="P:apoptotic cell clearance"/>
    <property type="evidence" value="ECO:0007669"/>
    <property type="project" value="TreeGrafter"/>
</dbReference>
<proteinExistence type="inferred from homology"/>
<feature type="chain" id="PRO_5039293238" description="Ig-like domain-containing protein" evidence="12">
    <location>
        <begin position="30"/>
        <end position="388"/>
    </location>
</feature>
<feature type="compositionally biased region" description="Basic and acidic residues" evidence="10">
    <location>
        <begin position="284"/>
        <end position="294"/>
    </location>
</feature>
<feature type="region of interest" description="Disordered" evidence="10">
    <location>
        <begin position="234"/>
        <end position="320"/>
    </location>
</feature>
<feature type="transmembrane region" description="Helical" evidence="11">
    <location>
        <begin position="327"/>
        <end position="348"/>
    </location>
</feature>
<dbReference type="OrthoDB" id="434099at2759"/>
<organism evidence="14 15">
    <name type="scientific">Hemibagrus wyckioides</name>
    <dbReference type="NCBI Taxonomy" id="337641"/>
    <lineage>
        <taxon>Eukaryota</taxon>
        <taxon>Metazoa</taxon>
        <taxon>Chordata</taxon>
        <taxon>Craniata</taxon>
        <taxon>Vertebrata</taxon>
        <taxon>Euteleostomi</taxon>
        <taxon>Actinopterygii</taxon>
        <taxon>Neopterygii</taxon>
        <taxon>Teleostei</taxon>
        <taxon>Ostariophysi</taxon>
        <taxon>Siluriformes</taxon>
        <taxon>Bagridae</taxon>
        <taxon>Hemibagrus</taxon>
    </lineage>
</organism>
<keyword evidence="3 12" id="KW-0732">Signal</keyword>
<protein>
    <recommendedName>
        <fullName evidence="13">Ig-like domain-containing protein</fullName>
    </recommendedName>
</protein>
<accession>A0A9D3SA71</accession>
<dbReference type="InterPro" id="IPR013783">
    <property type="entry name" value="Ig-like_fold"/>
</dbReference>
<evidence type="ECO:0000256" key="7">
    <source>
        <dbReference type="ARBA" id="ARBA00023180"/>
    </source>
</evidence>
<evidence type="ECO:0000259" key="13">
    <source>
        <dbReference type="PROSITE" id="PS50835"/>
    </source>
</evidence>
<dbReference type="PANTHER" id="PTHR46608:SF3">
    <property type="entry name" value="T-CELL IMMUNOGLOBULIN AND MUCIN DOMAIN-CONTAINING PROTEIN 4"/>
    <property type="match status" value="1"/>
</dbReference>
<keyword evidence="15" id="KW-1185">Reference proteome</keyword>
<comment type="subcellular location">
    <subcellularLocation>
        <location evidence="1">Membrane</location>
        <topology evidence="1">Single-pass type I membrane protein</topology>
    </subcellularLocation>
</comment>
<evidence type="ECO:0000256" key="11">
    <source>
        <dbReference type="SAM" id="Phobius"/>
    </source>
</evidence>
<evidence type="ECO:0000256" key="1">
    <source>
        <dbReference type="ARBA" id="ARBA00004479"/>
    </source>
</evidence>
<dbReference type="PANTHER" id="PTHR46608">
    <property type="entry name" value="T-CELL IMMUNOGLOBULIN AND MUCIN DOMAIN-CONTAINING PROTEIN 4"/>
    <property type="match status" value="1"/>
</dbReference>
<evidence type="ECO:0000256" key="9">
    <source>
        <dbReference type="ARBA" id="ARBA00038203"/>
    </source>
</evidence>
<sequence>MPHFTMNQLHSCISSLVLLLSLTVYRCTATTIYGFEGQDVTLPCKYDSGYHGVCDVCWMKGSIPRNGCGDQIIYATEKGVVIRSSVRYQLYGNLRRGDATLTIHNARKSDSGKYGCRVHVPGWFNDKKFEVNLAIREAKPQTSTRRYVTTTTHIPTQAPVLTTKHVTTPFPEQLTTKPTEPVLTTQYVTTTFPETTKPTETLQTNSTTLGYMTATPLVPTQGPVLTTQNGVTTTTEHVTTKHTGPVSTITDKTTSSPVTTKPADSQSTSCSLGHVTTTTHIHSHGPDSTKKHETTSSPENLTTKPTVAITENDPDQSPRKNKSVKDVLVILVPVILILLVLGTALFLISKYNRRLRSTLEIAKNSSAFVSYSNLDNSVTLPMTNTPNN</sequence>
<dbReference type="GO" id="GO:0001786">
    <property type="term" value="F:phosphatidylserine binding"/>
    <property type="evidence" value="ECO:0007669"/>
    <property type="project" value="TreeGrafter"/>
</dbReference>
<keyword evidence="7" id="KW-0325">Glycoprotein</keyword>
<dbReference type="GO" id="GO:0016020">
    <property type="term" value="C:membrane"/>
    <property type="evidence" value="ECO:0007669"/>
    <property type="project" value="UniProtKB-SubCell"/>
</dbReference>
<dbReference type="AlphaFoldDB" id="A0A9D3SA71"/>
<dbReference type="PROSITE" id="PS50835">
    <property type="entry name" value="IG_LIKE"/>
    <property type="match status" value="1"/>
</dbReference>
<evidence type="ECO:0000256" key="2">
    <source>
        <dbReference type="ARBA" id="ARBA00022692"/>
    </source>
</evidence>
<feature type="signal peptide" evidence="12">
    <location>
        <begin position="1"/>
        <end position="29"/>
    </location>
</feature>
<evidence type="ECO:0000256" key="5">
    <source>
        <dbReference type="ARBA" id="ARBA00023136"/>
    </source>
</evidence>
<keyword evidence="5 11" id="KW-0472">Membrane</keyword>
<keyword evidence="4 11" id="KW-1133">Transmembrane helix</keyword>
<feature type="compositionally biased region" description="Polar residues" evidence="10">
    <location>
        <begin position="245"/>
        <end position="280"/>
    </location>
</feature>
<evidence type="ECO:0000256" key="6">
    <source>
        <dbReference type="ARBA" id="ARBA00023157"/>
    </source>
</evidence>
<comment type="similarity">
    <text evidence="9">Belongs to the immunoglobulin superfamily. TIM family.</text>
</comment>
<evidence type="ECO:0000256" key="10">
    <source>
        <dbReference type="SAM" id="MobiDB-lite"/>
    </source>
</evidence>
<keyword evidence="8" id="KW-0393">Immunoglobulin domain</keyword>
<dbReference type="InterPro" id="IPR036179">
    <property type="entry name" value="Ig-like_dom_sf"/>
</dbReference>
<dbReference type="Pfam" id="PF07686">
    <property type="entry name" value="V-set"/>
    <property type="match status" value="1"/>
</dbReference>
<name>A0A9D3SA71_9TELE</name>
<feature type="compositionally biased region" description="Polar residues" evidence="10">
    <location>
        <begin position="295"/>
        <end position="305"/>
    </location>
</feature>
<feature type="compositionally biased region" description="Low complexity" evidence="10">
    <location>
        <begin position="234"/>
        <end position="244"/>
    </location>
</feature>
<reference evidence="14 15" key="1">
    <citation type="submission" date="2021-06" db="EMBL/GenBank/DDBJ databases">
        <title>Chromosome-level genome assembly of the red-tail catfish (Hemibagrus wyckioides).</title>
        <authorList>
            <person name="Shao F."/>
        </authorList>
    </citation>
    <scope>NUCLEOTIDE SEQUENCE [LARGE SCALE GENOMIC DNA]</scope>
    <source>
        <strain evidence="14">EC202008001</strain>
        <tissue evidence="14">Blood</tissue>
    </source>
</reference>
<keyword evidence="2 11" id="KW-0812">Transmembrane</keyword>
<evidence type="ECO:0000313" key="15">
    <source>
        <dbReference type="Proteomes" id="UP000824219"/>
    </source>
</evidence>
<keyword evidence="6" id="KW-1015">Disulfide bond</keyword>
<dbReference type="SUPFAM" id="SSF48726">
    <property type="entry name" value="Immunoglobulin"/>
    <property type="match status" value="1"/>
</dbReference>
<dbReference type="SMART" id="SM00409">
    <property type="entry name" value="IG"/>
    <property type="match status" value="1"/>
</dbReference>
<dbReference type="InterPro" id="IPR013106">
    <property type="entry name" value="Ig_V-set"/>
</dbReference>
<evidence type="ECO:0000256" key="4">
    <source>
        <dbReference type="ARBA" id="ARBA00022989"/>
    </source>
</evidence>
<gene>
    <name evidence="14" type="ORF">KOW79_020003</name>
</gene>
<evidence type="ECO:0000256" key="12">
    <source>
        <dbReference type="SAM" id="SignalP"/>
    </source>
</evidence>
<dbReference type="GO" id="GO:0060097">
    <property type="term" value="P:cytoskeletal rearrangement involved in phagocytosis, engulfment"/>
    <property type="evidence" value="ECO:0007669"/>
    <property type="project" value="TreeGrafter"/>
</dbReference>
<dbReference type="Proteomes" id="UP000824219">
    <property type="component" value="Linkage Group LG25"/>
</dbReference>